<dbReference type="InterPro" id="IPR019587">
    <property type="entry name" value="Polyketide_cyclase/dehydratase"/>
</dbReference>
<evidence type="ECO:0008006" key="2">
    <source>
        <dbReference type="Google" id="ProtNLM"/>
    </source>
</evidence>
<dbReference type="InterPro" id="IPR023393">
    <property type="entry name" value="START-like_dom_sf"/>
</dbReference>
<accession>A0AAU7ARK7</accession>
<name>A0AAU7ARK7_9ACTN</name>
<dbReference type="Pfam" id="PF10604">
    <property type="entry name" value="Polyketide_cyc2"/>
    <property type="match status" value="1"/>
</dbReference>
<dbReference type="SUPFAM" id="SSF55961">
    <property type="entry name" value="Bet v1-like"/>
    <property type="match status" value="1"/>
</dbReference>
<dbReference type="Gene3D" id="3.30.530.20">
    <property type="match status" value="1"/>
</dbReference>
<dbReference type="KEGG" id="parq:DSM112329_01120"/>
<proteinExistence type="predicted"/>
<dbReference type="AlphaFoldDB" id="A0AAU7ARK7"/>
<gene>
    <name evidence="1" type="ORF">DSM112329_01120</name>
</gene>
<protein>
    <recommendedName>
        <fullName evidence="2">SRPBCC family protein</fullName>
    </recommendedName>
</protein>
<sequence>MPTLQLTDENFLRTAPTRFTETFDIPRPADAVWAELTGDRPLDWCRALSITWTSPRPLGIGATRTAKILGALSANERFFIWEEGRRKAFCITDTNLPVFNRLAEDFLVEPNGPDRSRFTWTIAMEPKGIAKAGGPANKLLVGSLFKDTRRHFAG</sequence>
<dbReference type="RefSeq" id="WP_354700829.1">
    <property type="nucleotide sequence ID" value="NZ_CP114014.1"/>
</dbReference>
<reference evidence="1" key="1">
    <citation type="submission" date="2022-12" db="EMBL/GenBank/DDBJ databases">
        <title>Paraconexibacter alkalitolerans sp. nov. and Baekduia alba sp. nov., isolated from soil and emended description of the genera Paraconexibacter (Chun et al., 2020) and Baekduia (An et al., 2020).</title>
        <authorList>
            <person name="Vieira S."/>
            <person name="Huber K.J."/>
            <person name="Geppert A."/>
            <person name="Wolf J."/>
            <person name="Neumann-Schaal M."/>
            <person name="Muesken M."/>
            <person name="Overmann J."/>
        </authorList>
    </citation>
    <scope>NUCLEOTIDE SEQUENCE</scope>
    <source>
        <strain evidence="1">AEG42_29</strain>
    </source>
</reference>
<dbReference type="CDD" id="cd07821">
    <property type="entry name" value="PYR_PYL_RCAR_like"/>
    <property type="match status" value="1"/>
</dbReference>
<organism evidence="1">
    <name type="scientific">Paraconexibacter sp. AEG42_29</name>
    <dbReference type="NCBI Taxonomy" id="2997339"/>
    <lineage>
        <taxon>Bacteria</taxon>
        <taxon>Bacillati</taxon>
        <taxon>Actinomycetota</taxon>
        <taxon>Thermoleophilia</taxon>
        <taxon>Solirubrobacterales</taxon>
        <taxon>Paraconexibacteraceae</taxon>
        <taxon>Paraconexibacter</taxon>
    </lineage>
</organism>
<evidence type="ECO:0000313" key="1">
    <source>
        <dbReference type="EMBL" id="XAY04287.1"/>
    </source>
</evidence>
<dbReference type="EMBL" id="CP114014">
    <property type="protein sequence ID" value="XAY04287.1"/>
    <property type="molecule type" value="Genomic_DNA"/>
</dbReference>